<dbReference type="PROSITE" id="PS51123">
    <property type="entry name" value="OMPA_2"/>
    <property type="match status" value="1"/>
</dbReference>
<keyword evidence="3" id="KW-0998">Cell outer membrane</keyword>
<gene>
    <name evidence="8" type="ORF">SAMN04488094_111160</name>
</gene>
<evidence type="ECO:0000256" key="3">
    <source>
        <dbReference type="ARBA" id="ARBA00023237"/>
    </source>
</evidence>
<evidence type="ECO:0000256" key="5">
    <source>
        <dbReference type="SAM" id="MobiDB-lite"/>
    </source>
</evidence>
<sequence length="657" mass="69226">MRLGPKIISAVSLALAAAGCLGVATLAADIIESRSGDAVRLALIDAGYDWTEVHTDGLQVHVGGIAPTEAERFKALHVAGTMVDAARIVDRTAVTPSKPLAQPRLSIEILRNDDGVTLIGLVPDTLDRAAMVKEITALSEGAAVTDLLEAASYPPPPDWESSVQYGLNVLARLPRSKVSIVAGAVTIDAIADSEEEKADLEAAITRRVPDTVEVTYTIAAPRPVITPFTLRFLIDEGGPHFDACSVDTPRNQTRLVKAATEAGVTDTPECILGLGVPTPEWTDAAILGIRAVAELGGGSVTFADADVTLVATETTPENTFDRVVGELESNLPEVFSLHSVLPEPAAEEDGDAAPEAPEFGASLGADGKVTLGGRLNNAVVRKTVESYAKAHFGAEAVHMATRVDEELPEPWPLRVLAALEALSQLEEGSTVVTEDFVEVRGITGRKGAKAEIARILAEKLGEAQDFGIEVTYDEALDPIAALPSPEECVELIKSAQSLDKITFEPSSSEISGSAVGIVNEIADILKGCKDVEMQIEIAGHTDSQGREEMNLELSQSRANAVLEALIARRVLTSAITARGYGEAEPIADNDTEEGREENRRIEFRLLKDEPAAEGEGSESGGTEAEAAESTEPTGEADAAPDTNDGAETGQDSTEEVQ</sequence>
<feature type="signal peptide" evidence="6">
    <location>
        <begin position="1"/>
        <end position="27"/>
    </location>
</feature>
<protein>
    <submittedName>
        <fullName evidence="8">OmpA-OmpF porin, OOP family</fullName>
    </submittedName>
</protein>
<feature type="region of interest" description="Disordered" evidence="5">
    <location>
        <begin position="584"/>
        <end position="657"/>
    </location>
</feature>
<evidence type="ECO:0000313" key="9">
    <source>
        <dbReference type="Proteomes" id="UP000198728"/>
    </source>
</evidence>
<dbReference type="Gene3D" id="3.40.1520.20">
    <property type="match status" value="2"/>
</dbReference>
<dbReference type="CDD" id="cd07185">
    <property type="entry name" value="OmpA_C-like"/>
    <property type="match status" value="1"/>
</dbReference>
<comment type="subcellular location">
    <subcellularLocation>
        <location evidence="1">Cell outer membrane</location>
    </subcellularLocation>
</comment>
<keyword evidence="9" id="KW-1185">Reference proteome</keyword>
<evidence type="ECO:0000256" key="2">
    <source>
        <dbReference type="ARBA" id="ARBA00023136"/>
    </source>
</evidence>
<dbReference type="InterPro" id="IPR050330">
    <property type="entry name" value="Bact_OuterMem_StrucFunc"/>
</dbReference>
<dbReference type="InterPro" id="IPR036737">
    <property type="entry name" value="OmpA-like_sf"/>
</dbReference>
<evidence type="ECO:0000259" key="7">
    <source>
        <dbReference type="PROSITE" id="PS51123"/>
    </source>
</evidence>
<dbReference type="GO" id="GO:0009279">
    <property type="term" value="C:cell outer membrane"/>
    <property type="evidence" value="ECO:0007669"/>
    <property type="project" value="UniProtKB-SubCell"/>
</dbReference>
<dbReference type="InterPro" id="IPR006664">
    <property type="entry name" value="OMP_bac"/>
</dbReference>
<feature type="compositionally biased region" description="Acidic residues" evidence="5">
    <location>
        <begin position="585"/>
        <end position="595"/>
    </location>
</feature>
<dbReference type="STRING" id="441112.SAMN04488094_111160"/>
<accession>A0A1I1NEM4</accession>
<keyword evidence="2 4" id="KW-0472">Membrane</keyword>
<feature type="chain" id="PRO_5011646741" evidence="6">
    <location>
        <begin position="28"/>
        <end position="657"/>
    </location>
</feature>
<evidence type="ECO:0000313" key="8">
    <source>
        <dbReference type="EMBL" id="SFC93223.1"/>
    </source>
</evidence>
<dbReference type="EMBL" id="FOLG01000011">
    <property type="protein sequence ID" value="SFC93223.1"/>
    <property type="molecule type" value="Genomic_DNA"/>
</dbReference>
<feature type="compositionally biased region" description="Basic and acidic residues" evidence="5">
    <location>
        <begin position="596"/>
        <end position="610"/>
    </location>
</feature>
<dbReference type="OrthoDB" id="5525824at2"/>
<feature type="compositionally biased region" description="Low complexity" evidence="5">
    <location>
        <begin position="620"/>
        <end position="636"/>
    </location>
</feature>
<keyword evidence="6" id="KW-0732">Signal</keyword>
<name>A0A1I1NEM4_9RHOB</name>
<reference evidence="8 9" key="1">
    <citation type="submission" date="2016-10" db="EMBL/GenBank/DDBJ databases">
        <authorList>
            <person name="de Groot N.N."/>
        </authorList>
    </citation>
    <scope>NUCLEOTIDE SEQUENCE [LARGE SCALE GENOMIC DNA]</scope>
    <source>
        <strain evidence="8 9">DSM 19548</strain>
    </source>
</reference>
<dbReference type="Proteomes" id="UP000198728">
    <property type="component" value="Unassembled WGS sequence"/>
</dbReference>
<evidence type="ECO:0000256" key="1">
    <source>
        <dbReference type="ARBA" id="ARBA00004442"/>
    </source>
</evidence>
<feature type="domain" description="OmpA-like" evidence="7">
    <location>
        <begin position="490"/>
        <end position="609"/>
    </location>
</feature>
<evidence type="ECO:0000256" key="6">
    <source>
        <dbReference type="SAM" id="SignalP"/>
    </source>
</evidence>
<dbReference type="PROSITE" id="PS51257">
    <property type="entry name" value="PROKAR_LIPOPROTEIN"/>
    <property type="match status" value="1"/>
</dbReference>
<dbReference type="PRINTS" id="PR01021">
    <property type="entry name" value="OMPADOMAIN"/>
</dbReference>
<dbReference type="InterPro" id="IPR006665">
    <property type="entry name" value="OmpA-like"/>
</dbReference>
<dbReference type="SUPFAM" id="SSF103088">
    <property type="entry name" value="OmpA-like"/>
    <property type="match status" value="1"/>
</dbReference>
<dbReference type="PANTHER" id="PTHR30329:SF21">
    <property type="entry name" value="LIPOPROTEIN YIAD-RELATED"/>
    <property type="match status" value="1"/>
</dbReference>
<dbReference type="PANTHER" id="PTHR30329">
    <property type="entry name" value="STATOR ELEMENT OF FLAGELLAR MOTOR COMPLEX"/>
    <property type="match status" value="1"/>
</dbReference>
<proteinExistence type="predicted"/>
<organism evidence="8 9">
    <name type="scientific">Tropicimonas isoalkanivorans</name>
    <dbReference type="NCBI Taxonomy" id="441112"/>
    <lineage>
        <taxon>Bacteria</taxon>
        <taxon>Pseudomonadati</taxon>
        <taxon>Pseudomonadota</taxon>
        <taxon>Alphaproteobacteria</taxon>
        <taxon>Rhodobacterales</taxon>
        <taxon>Roseobacteraceae</taxon>
        <taxon>Tropicimonas</taxon>
    </lineage>
</organism>
<dbReference type="Pfam" id="PF00691">
    <property type="entry name" value="OmpA"/>
    <property type="match status" value="1"/>
</dbReference>
<dbReference type="RefSeq" id="WP_093361888.1">
    <property type="nucleotide sequence ID" value="NZ_FOLG01000011.1"/>
</dbReference>
<evidence type="ECO:0000256" key="4">
    <source>
        <dbReference type="PROSITE-ProRule" id="PRU00473"/>
    </source>
</evidence>
<dbReference type="AlphaFoldDB" id="A0A1I1NEM4"/>
<dbReference type="Gene3D" id="3.30.1330.60">
    <property type="entry name" value="OmpA-like domain"/>
    <property type="match status" value="1"/>
</dbReference>